<keyword evidence="3" id="KW-1185">Reference proteome</keyword>
<dbReference type="Proteomes" id="UP001596435">
    <property type="component" value="Unassembled WGS sequence"/>
</dbReference>
<comment type="caution">
    <text evidence="2">The sequence shown here is derived from an EMBL/GenBank/DDBJ whole genome shotgun (WGS) entry which is preliminary data.</text>
</comment>
<name>A0ABW2G0I2_9ACTN</name>
<evidence type="ECO:0000313" key="3">
    <source>
        <dbReference type="Proteomes" id="UP001596435"/>
    </source>
</evidence>
<proteinExistence type="predicted"/>
<feature type="region of interest" description="Disordered" evidence="1">
    <location>
        <begin position="52"/>
        <end position="77"/>
    </location>
</feature>
<accession>A0ABW2G0I2</accession>
<evidence type="ECO:0000256" key="1">
    <source>
        <dbReference type="SAM" id="MobiDB-lite"/>
    </source>
</evidence>
<evidence type="ECO:0000313" key="2">
    <source>
        <dbReference type="EMBL" id="MFC7183003.1"/>
    </source>
</evidence>
<reference evidence="3" key="1">
    <citation type="journal article" date="2019" name="Int. J. Syst. Evol. Microbiol.">
        <title>The Global Catalogue of Microorganisms (GCM) 10K type strain sequencing project: providing services to taxonomists for standard genome sequencing and annotation.</title>
        <authorList>
            <consortium name="The Broad Institute Genomics Platform"/>
            <consortium name="The Broad Institute Genome Sequencing Center for Infectious Disease"/>
            <person name="Wu L."/>
            <person name="Ma J."/>
        </authorList>
    </citation>
    <scope>NUCLEOTIDE SEQUENCE [LARGE SCALE GENOMIC DNA]</scope>
    <source>
        <strain evidence="3">CGMCC 1.12859</strain>
    </source>
</reference>
<protein>
    <submittedName>
        <fullName evidence="2">Uncharacterized protein</fullName>
    </submittedName>
</protein>
<feature type="compositionally biased region" description="Low complexity" evidence="1">
    <location>
        <begin position="65"/>
        <end position="77"/>
    </location>
</feature>
<sequence length="77" mass="8071">MSGVPRGLVPTRMRSVGGALRYAESVLLAGGQRQARRNAWAAVCENRRHAAERELDGSGDGAHGGAPDPAVVGRRHA</sequence>
<dbReference type="EMBL" id="JBHTAJ010000057">
    <property type="protein sequence ID" value="MFC7183003.1"/>
    <property type="molecule type" value="Genomic_DNA"/>
</dbReference>
<organism evidence="2 3">
    <name type="scientific">Kitasatospora paranensis</name>
    <dbReference type="NCBI Taxonomy" id="258053"/>
    <lineage>
        <taxon>Bacteria</taxon>
        <taxon>Bacillati</taxon>
        <taxon>Actinomycetota</taxon>
        <taxon>Actinomycetes</taxon>
        <taxon>Kitasatosporales</taxon>
        <taxon>Streptomycetaceae</taxon>
        <taxon>Kitasatospora</taxon>
    </lineage>
</organism>
<gene>
    <name evidence="2" type="ORF">ACFQMG_25965</name>
</gene>
<dbReference type="RefSeq" id="WP_380232153.1">
    <property type="nucleotide sequence ID" value="NZ_BAABKV010000001.1"/>
</dbReference>